<dbReference type="EMBL" id="JBHUMK010000012">
    <property type="protein sequence ID" value="MFD2608547.1"/>
    <property type="molecule type" value="Genomic_DNA"/>
</dbReference>
<keyword evidence="3" id="KW-1185">Reference proteome</keyword>
<name>A0ABW5P354_9DEIO</name>
<feature type="transmembrane region" description="Helical" evidence="1">
    <location>
        <begin position="14"/>
        <end position="32"/>
    </location>
</feature>
<gene>
    <name evidence="2" type="ORF">ACFSR9_03710</name>
</gene>
<reference evidence="3" key="1">
    <citation type="journal article" date="2019" name="Int. J. Syst. Evol. Microbiol.">
        <title>The Global Catalogue of Microorganisms (GCM) 10K type strain sequencing project: providing services to taxonomists for standard genome sequencing and annotation.</title>
        <authorList>
            <consortium name="The Broad Institute Genomics Platform"/>
            <consortium name="The Broad Institute Genome Sequencing Center for Infectious Disease"/>
            <person name="Wu L."/>
            <person name="Ma J."/>
        </authorList>
    </citation>
    <scope>NUCLEOTIDE SEQUENCE [LARGE SCALE GENOMIC DNA]</scope>
    <source>
        <strain evidence="3">KCTC 33842</strain>
    </source>
</reference>
<comment type="caution">
    <text evidence="2">The sequence shown here is derived from an EMBL/GenBank/DDBJ whole genome shotgun (WGS) entry which is preliminary data.</text>
</comment>
<feature type="transmembrane region" description="Helical" evidence="1">
    <location>
        <begin position="41"/>
        <end position="61"/>
    </location>
</feature>
<evidence type="ECO:0000313" key="3">
    <source>
        <dbReference type="Proteomes" id="UP001597475"/>
    </source>
</evidence>
<evidence type="ECO:0000313" key="2">
    <source>
        <dbReference type="EMBL" id="MFD2608547.1"/>
    </source>
</evidence>
<keyword evidence="1" id="KW-1133">Transmembrane helix</keyword>
<proteinExistence type="predicted"/>
<accession>A0ABW5P354</accession>
<organism evidence="2 3">
    <name type="scientific">Deinococcus taklimakanensis</name>
    <dbReference type="NCBI Taxonomy" id="536443"/>
    <lineage>
        <taxon>Bacteria</taxon>
        <taxon>Thermotogati</taxon>
        <taxon>Deinococcota</taxon>
        <taxon>Deinococci</taxon>
        <taxon>Deinococcales</taxon>
        <taxon>Deinococcaceae</taxon>
        <taxon>Deinococcus</taxon>
    </lineage>
</organism>
<keyword evidence="1" id="KW-0472">Membrane</keyword>
<evidence type="ECO:0000256" key="1">
    <source>
        <dbReference type="SAM" id="Phobius"/>
    </source>
</evidence>
<sequence>MLKRLHAVPLPTRLAWLLPALVTLAGTLLIPLDTDERFRQLLTYAVLFGATLTTAALYWFTTPRPDRHGHATLGVALRGVAIVALAFGNTCGWNCSRWAWLLSTCCGACASRCPLGTTKLDDPERTYAFFDRLTPTPRATRMALQDALLHRCARP</sequence>
<dbReference type="Proteomes" id="UP001597475">
    <property type="component" value="Unassembled WGS sequence"/>
</dbReference>
<dbReference type="RefSeq" id="WP_386843161.1">
    <property type="nucleotide sequence ID" value="NZ_JBHUMK010000012.1"/>
</dbReference>
<evidence type="ECO:0008006" key="4">
    <source>
        <dbReference type="Google" id="ProtNLM"/>
    </source>
</evidence>
<keyword evidence="1" id="KW-0812">Transmembrane</keyword>
<feature type="transmembrane region" description="Helical" evidence="1">
    <location>
        <begin position="73"/>
        <end position="93"/>
    </location>
</feature>
<protein>
    <recommendedName>
        <fullName evidence="4">4Fe-4S ferredoxin-type domain-containing protein</fullName>
    </recommendedName>
</protein>